<accession>A0ABQ1BY14</accession>
<sequence>MGADDVGDPAQVTAAFAGRTLLPALLSSKGCLDSLVHLLCSRALDAGNRLPGGRILDDELMLVGSR</sequence>
<protein>
    <submittedName>
        <fullName evidence="1">Uncharacterized protein</fullName>
    </submittedName>
</protein>
<organism evidence="1 2">
    <name type="scientific">Mycobacterium paragordonae</name>
    <dbReference type="NCBI Taxonomy" id="1389713"/>
    <lineage>
        <taxon>Bacteria</taxon>
        <taxon>Bacillati</taxon>
        <taxon>Actinomycetota</taxon>
        <taxon>Actinomycetes</taxon>
        <taxon>Mycobacteriales</taxon>
        <taxon>Mycobacteriaceae</taxon>
        <taxon>Mycobacterium</taxon>
    </lineage>
</organism>
<gene>
    <name evidence="1" type="ORF">MPRG_01980</name>
</gene>
<proteinExistence type="predicted"/>
<evidence type="ECO:0000313" key="1">
    <source>
        <dbReference type="EMBL" id="GFG76922.1"/>
    </source>
</evidence>
<dbReference type="Proteomes" id="UP000465240">
    <property type="component" value="Unassembled WGS sequence"/>
</dbReference>
<name>A0ABQ1BY14_9MYCO</name>
<dbReference type="EMBL" id="BLKX01000001">
    <property type="protein sequence ID" value="GFG76922.1"/>
    <property type="molecule type" value="Genomic_DNA"/>
</dbReference>
<comment type="caution">
    <text evidence="1">The sequence shown here is derived from an EMBL/GenBank/DDBJ whole genome shotgun (WGS) entry which is preliminary data.</text>
</comment>
<evidence type="ECO:0000313" key="2">
    <source>
        <dbReference type="Proteomes" id="UP000465240"/>
    </source>
</evidence>
<reference evidence="1 2" key="1">
    <citation type="journal article" date="2019" name="Emerg. Microbes Infect.">
        <title>Comprehensive subspecies identification of 175 nontuberculous mycobacteria species based on 7547 genomic profiles.</title>
        <authorList>
            <person name="Matsumoto Y."/>
            <person name="Kinjo T."/>
            <person name="Motooka D."/>
            <person name="Nabeya D."/>
            <person name="Jung N."/>
            <person name="Uechi K."/>
            <person name="Horii T."/>
            <person name="Iida T."/>
            <person name="Fujita J."/>
            <person name="Nakamura S."/>
        </authorList>
    </citation>
    <scope>NUCLEOTIDE SEQUENCE [LARGE SCALE GENOMIC DNA]</scope>
    <source>
        <strain evidence="1 2">JCM 18565</strain>
    </source>
</reference>
<keyword evidence="2" id="KW-1185">Reference proteome</keyword>